<dbReference type="PIRSF" id="PIRSF036990">
    <property type="entry name" value="UCP036990_CBS_BON"/>
    <property type="match status" value="1"/>
</dbReference>
<accession>A0A926QSV8</accession>
<dbReference type="SUPFAM" id="SSF54631">
    <property type="entry name" value="CBS-domain pair"/>
    <property type="match status" value="1"/>
</dbReference>
<dbReference type="InterPro" id="IPR007055">
    <property type="entry name" value="BON_dom"/>
</dbReference>
<dbReference type="AlphaFoldDB" id="A0A926QSV8"/>
<dbReference type="Gene3D" id="3.30.1340.30">
    <property type="match status" value="1"/>
</dbReference>
<dbReference type="RefSeq" id="WP_188183694.1">
    <property type="nucleotide sequence ID" value="NZ_JACVQF010000217.1"/>
</dbReference>
<feature type="domain" description="CBS" evidence="4">
    <location>
        <begin position="95"/>
        <end position="151"/>
    </location>
</feature>
<dbReference type="EMBL" id="JACVQF010000217">
    <property type="protein sequence ID" value="MBD0422723.1"/>
    <property type="molecule type" value="Genomic_DNA"/>
</dbReference>
<reference evidence="5" key="1">
    <citation type="submission" date="2020-09" db="EMBL/GenBank/DDBJ databases">
        <title>Streptomyces grisecoloratus sp. nov., isolated from cotton soil.</title>
        <authorList>
            <person name="Xing L."/>
        </authorList>
    </citation>
    <scope>NUCLEOTIDE SEQUENCE</scope>
    <source>
        <strain evidence="5">TRM S81-3</strain>
    </source>
</reference>
<dbReference type="PANTHER" id="PTHR43080">
    <property type="entry name" value="CBS DOMAIN-CONTAINING PROTEIN CBSX3, MITOCHONDRIAL"/>
    <property type="match status" value="1"/>
</dbReference>
<evidence type="ECO:0000259" key="3">
    <source>
        <dbReference type="PROSITE" id="PS50914"/>
    </source>
</evidence>
<dbReference type="InterPro" id="IPR051257">
    <property type="entry name" value="Diverse_CBS-Domain"/>
</dbReference>
<gene>
    <name evidence="5" type="ORF">H0H10_26810</name>
</gene>
<reference evidence="5" key="2">
    <citation type="submission" date="2020-09" db="EMBL/GenBank/DDBJ databases">
        <authorList>
            <person name="Luo X."/>
        </authorList>
    </citation>
    <scope>NUCLEOTIDE SEQUENCE</scope>
    <source>
        <strain evidence="5">TRM S81-3</strain>
    </source>
</reference>
<evidence type="ECO:0000256" key="1">
    <source>
        <dbReference type="ARBA" id="ARBA00023122"/>
    </source>
</evidence>
<keyword evidence="1 2" id="KW-0129">CBS domain</keyword>
<dbReference type="CDD" id="cd04586">
    <property type="entry name" value="CBS_pair_BON_assoc"/>
    <property type="match status" value="1"/>
</dbReference>
<evidence type="ECO:0000259" key="4">
    <source>
        <dbReference type="PROSITE" id="PS51371"/>
    </source>
</evidence>
<dbReference type="InterPro" id="IPR017080">
    <property type="entry name" value="UCP036990_CBS_BON"/>
</dbReference>
<protein>
    <submittedName>
        <fullName evidence="5">CBS domain-containing protein</fullName>
    </submittedName>
</protein>
<dbReference type="Pfam" id="PF04972">
    <property type="entry name" value="BON"/>
    <property type="match status" value="1"/>
</dbReference>
<comment type="caution">
    <text evidence="5">The sequence shown here is derived from an EMBL/GenBank/DDBJ whole genome shotgun (WGS) entry which is preliminary data.</text>
</comment>
<feature type="domain" description="CBS" evidence="4">
    <location>
        <begin position="10"/>
        <end position="68"/>
    </location>
</feature>
<dbReference type="SMART" id="SM00116">
    <property type="entry name" value="CBS"/>
    <property type="match status" value="2"/>
</dbReference>
<dbReference type="InterPro" id="IPR000644">
    <property type="entry name" value="CBS_dom"/>
</dbReference>
<dbReference type="PROSITE" id="PS51371">
    <property type="entry name" value="CBS"/>
    <property type="match status" value="2"/>
</dbReference>
<dbReference type="Proteomes" id="UP000621210">
    <property type="component" value="Unassembled WGS sequence"/>
</dbReference>
<evidence type="ECO:0000313" key="5">
    <source>
        <dbReference type="EMBL" id="MBD0422723.1"/>
    </source>
</evidence>
<feature type="domain" description="BON" evidence="3">
    <location>
        <begin position="148"/>
        <end position="217"/>
    </location>
</feature>
<organism evidence="5 6">
    <name type="scientific">Streptomyces griseicoloratus</name>
    <dbReference type="NCBI Taxonomy" id="2752516"/>
    <lineage>
        <taxon>Bacteria</taxon>
        <taxon>Bacillati</taxon>
        <taxon>Actinomycetota</taxon>
        <taxon>Actinomycetes</taxon>
        <taxon>Kitasatosporales</taxon>
        <taxon>Streptomycetaceae</taxon>
        <taxon>Streptomyces</taxon>
    </lineage>
</organism>
<sequence length="240" mass="27002">MMHNKVWSVMTGDVVRAEYDTPFKEVARLLADHHISGLPVVDDEEHVIGIVSETDLMMHQAGTSAPDEPDRRFHFTALTPAARRQAAARTAGQLMSQPPVTAHADDTIVEAARTMAQCRVERLPVLDEEDRLVGMVTRSDLLRVFLRTDAEIRQEVTREVLERALRLEPRSIDVSVTDGVVTLRGQMERKSDSEIAVSMALQLDGVVDVVDRLTYRLDDTMLQPDERPLQGPADDWRRGR</sequence>
<keyword evidence="6" id="KW-1185">Reference proteome</keyword>
<dbReference type="Pfam" id="PF00571">
    <property type="entry name" value="CBS"/>
    <property type="match status" value="2"/>
</dbReference>
<evidence type="ECO:0000256" key="2">
    <source>
        <dbReference type="PROSITE-ProRule" id="PRU00703"/>
    </source>
</evidence>
<dbReference type="PANTHER" id="PTHR43080:SF29">
    <property type="entry name" value="OS02G0818000 PROTEIN"/>
    <property type="match status" value="1"/>
</dbReference>
<proteinExistence type="predicted"/>
<dbReference type="PROSITE" id="PS50914">
    <property type="entry name" value="BON"/>
    <property type="match status" value="1"/>
</dbReference>
<evidence type="ECO:0000313" key="6">
    <source>
        <dbReference type="Proteomes" id="UP000621210"/>
    </source>
</evidence>
<dbReference type="Gene3D" id="3.10.580.10">
    <property type="entry name" value="CBS-domain"/>
    <property type="match status" value="1"/>
</dbReference>
<name>A0A926QSV8_9ACTN</name>
<dbReference type="InterPro" id="IPR046342">
    <property type="entry name" value="CBS_dom_sf"/>
</dbReference>